<comment type="catalytic activity">
    <reaction evidence="7">
        <text>a 5'-end (5'-triphosphoguanosine)-ribonucleoside in mRNA + S-adenosyl-L-methionine = a 5'-end (N(7)-methyl 5'-triphosphoguanosine)-ribonucleoside in mRNA + S-adenosyl-L-homocysteine</text>
        <dbReference type="Rhea" id="RHEA:67008"/>
        <dbReference type="Rhea" id="RHEA-COMP:17166"/>
        <dbReference type="Rhea" id="RHEA-COMP:17167"/>
        <dbReference type="ChEBI" id="CHEBI:57856"/>
        <dbReference type="ChEBI" id="CHEBI:59789"/>
        <dbReference type="ChEBI" id="CHEBI:156461"/>
        <dbReference type="ChEBI" id="CHEBI:167617"/>
        <dbReference type="EC" id="2.1.1.56"/>
    </reaction>
</comment>
<evidence type="ECO:0000259" key="8">
    <source>
        <dbReference type="PROSITE" id="PS51562"/>
    </source>
</evidence>
<name>A0A132NVK3_GIAIN</name>
<dbReference type="PROSITE" id="PS51562">
    <property type="entry name" value="RNA_CAP0_MT"/>
    <property type="match status" value="1"/>
</dbReference>
<sequence length="422" mass="48069">MNATAVMINNKYAQQCAAAFGKARQISRIIPIRDFNNWTKSVLIKQYLTRSSGKKDLSVMDMCSGRGGDLKKFSALGKVKYLACVDVSLESIIEAIMRYNTMVSGPNNRGLYVADFIWADVFETVLSKHFIPHKKGLRFDMISCQFALHYAFESEQRAKALFQNISDCLSNEGSFIAIFASKEIILSRLEAAGYSWPSTDIPPSIGNGLYSVRFTEPFKTDPHESSYGVKYYFELEEAIDNIPEYFVDFENVRTLCKEFGLVIKKHFATLSDFYNEYFNLHPEPSEAEFFRRMLKNTSKYLTQEIQRGENLENSYSDFFDDASEEEQTAQPTEESGVVEAVDVKMLTDLPVKYLEVINIYQAVVIGHAQPSSFIEPYTCKSAPVCRRLVDVVNLTPNNISREKLRESFSNHFWTPGKGLVKQ</sequence>
<comment type="caution">
    <text evidence="9">The sequence shown here is derived from an EMBL/GenBank/DDBJ whole genome shotgun (WGS) entry which is preliminary data.</text>
</comment>
<keyword evidence="3 9" id="KW-0808">Transferase</keyword>
<keyword evidence="2 9" id="KW-0489">Methyltransferase</keyword>
<evidence type="ECO:0000256" key="1">
    <source>
        <dbReference type="ARBA" id="ARBA00011926"/>
    </source>
</evidence>
<evidence type="ECO:0000313" key="10">
    <source>
        <dbReference type="Proteomes" id="UP000070089"/>
    </source>
</evidence>
<evidence type="ECO:0000256" key="3">
    <source>
        <dbReference type="ARBA" id="ARBA00022679"/>
    </source>
</evidence>
<dbReference type="InterPro" id="IPR039753">
    <property type="entry name" value="RG7MT1"/>
</dbReference>
<dbReference type="AlphaFoldDB" id="A0A132NVK3"/>
<evidence type="ECO:0000256" key="6">
    <source>
        <dbReference type="ARBA" id="ARBA00023042"/>
    </source>
</evidence>
<dbReference type="Pfam" id="PF03291">
    <property type="entry name" value="mRNA_G-N7_MeTrfase"/>
    <property type="match status" value="1"/>
</dbReference>
<dbReference type="GO" id="GO:0005634">
    <property type="term" value="C:nucleus"/>
    <property type="evidence" value="ECO:0007669"/>
    <property type="project" value="TreeGrafter"/>
</dbReference>
<keyword evidence="4" id="KW-0949">S-adenosyl-L-methionine</keyword>
<reference evidence="9 10" key="1">
    <citation type="journal article" date="2015" name="Mol. Biochem. Parasitol.">
        <title>Identification of polymorphic genes for use in assemblage B genotyping assays through comparative genomics of multiple assemblage B Giardia duodenalis isolates.</title>
        <authorList>
            <person name="Wielinga C."/>
            <person name="Thompson R.C."/>
            <person name="Monis P."/>
            <person name="Ryan U."/>
        </authorList>
    </citation>
    <scope>NUCLEOTIDE SEQUENCE [LARGE SCALE GENOMIC DNA]</scope>
    <source>
        <strain evidence="9 10">BAH15c1</strain>
    </source>
</reference>
<accession>A0A132NVK3</accession>
<dbReference type="EMBL" id="JXTI01000044">
    <property type="protein sequence ID" value="KWX14087.1"/>
    <property type="molecule type" value="Genomic_DNA"/>
</dbReference>
<dbReference type="GO" id="GO:0004482">
    <property type="term" value="F:mRNA 5'-cap (guanine-N7-)-methyltransferase activity"/>
    <property type="evidence" value="ECO:0007669"/>
    <property type="project" value="UniProtKB-EC"/>
</dbReference>
<organism evidence="9 10">
    <name type="scientific">Giardia duodenalis assemblage B</name>
    <dbReference type="NCBI Taxonomy" id="1394984"/>
    <lineage>
        <taxon>Eukaryota</taxon>
        <taxon>Metamonada</taxon>
        <taxon>Diplomonadida</taxon>
        <taxon>Hexamitidae</taxon>
        <taxon>Giardiinae</taxon>
        <taxon>Giardia</taxon>
    </lineage>
</organism>
<gene>
    <name evidence="9" type="ORF">QR46_1905</name>
</gene>
<dbReference type="EC" id="2.1.1.56" evidence="1"/>
<dbReference type="PANTHER" id="PTHR12189:SF2">
    <property type="entry name" value="MRNA CAP GUANINE-N7 METHYLTRANSFERASE"/>
    <property type="match status" value="1"/>
</dbReference>
<protein>
    <recommendedName>
        <fullName evidence="1">mRNA (guanine-N(7))-methyltransferase</fullName>
        <ecNumber evidence="1">2.1.1.56</ecNumber>
    </recommendedName>
</protein>
<keyword evidence="6" id="KW-0507">mRNA processing</keyword>
<dbReference type="VEuPathDB" id="GiardiaDB:QR46_1905"/>
<dbReference type="PANTHER" id="PTHR12189">
    <property type="entry name" value="MRNA GUANINE-7- METHYLTRANSFERASE"/>
    <property type="match status" value="1"/>
</dbReference>
<dbReference type="InterPro" id="IPR004971">
    <property type="entry name" value="mRNA_G-N7_MeTrfase_dom"/>
</dbReference>
<evidence type="ECO:0000313" key="9">
    <source>
        <dbReference type="EMBL" id="KWX14087.1"/>
    </source>
</evidence>
<evidence type="ECO:0000256" key="7">
    <source>
        <dbReference type="ARBA" id="ARBA00044712"/>
    </source>
</evidence>
<dbReference type="GO" id="GO:0003723">
    <property type="term" value="F:RNA binding"/>
    <property type="evidence" value="ECO:0007669"/>
    <property type="project" value="UniProtKB-KW"/>
</dbReference>
<feature type="domain" description="MRNA cap 0 methyltransferase" evidence="8">
    <location>
        <begin position="27"/>
        <end position="308"/>
    </location>
</feature>
<dbReference type="OrthoDB" id="10248867at2759"/>
<dbReference type="Proteomes" id="UP000070089">
    <property type="component" value="Unassembled WGS sequence"/>
</dbReference>
<keyword evidence="6" id="KW-0506">mRNA capping</keyword>
<keyword evidence="5" id="KW-0694">RNA-binding</keyword>
<dbReference type="SUPFAM" id="SSF53335">
    <property type="entry name" value="S-adenosyl-L-methionine-dependent methyltransferases"/>
    <property type="match status" value="1"/>
</dbReference>
<evidence type="ECO:0000256" key="4">
    <source>
        <dbReference type="ARBA" id="ARBA00022691"/>
    </source>
</evidence>
<dbReference type="Gene3D" id="3.40.50.150">
    <property type="entry name" value="Vaccinia Virus protein VP39"/>
    <property type="match status" value="1"/>
</dbReference>
<proteinExistence type="predicted"/>
<dbReference type="InterPro" id="IPR029063">
    <property type="entry name" value="SAM-dependent_MTases_sf"/>
</dbReference>
<evidence type="ECO:0000256" key="2">
    <source>
        <dbReference type="ARBA" id="ARBA00022603"/>
    </source>
</evidence>
<evidence type="ECO:0000256" key="5">
    <source>
        <dbReference type="ARBA" id="ARBA00022884"/>
    </source>
</evidence>